<dbReference type="InterPro" id="IPR036520">
    <property type="entry name" value="UPF0759_sf"/>
</dbReference>
<accession>A0A7V5NZ91</accession>
<gene>
    <name evidence="1" type="ORF">ENJ96_02625</name>
</gene>
<sequence>MSPNLEVRVGTSGWNYPHWRGVFYPPGLPTTRWLGFYAEYFDTVEVNATFYGTPKETTFKKWYEQTPPGFLFALKASRFITHVKRLRQVEEPLKRFYQVISPLREKIGPLLFQLPPSLKYDRQLVADFLALLDKKYLTAIEIRHQSFHNDEFLALLAEHNVALCLSDTAGRYPSLLEEVTASFVYIRLHGSRTLYRSCYTEEELRSWAEKIKSFRRPTYVYFDNDSLGWAVPNALRLKELLGQEAKPLPEEAWAILKARPMD</sequence>
<dbReference type="Pfam" id="PF01904">
    <property type="entry name" value="DUF72"/>
    <property type="match status" value="1"/>
</dbReference>
<name>A0A7V5NZ91_9BACT</name>
<reference evidence="1" key="1">
    <citation type="journal article" date="2020" name="mSystems">
        <title>Genome- and Community-Level Interaction Insights into Carbon Utilization and Element Cycling Functions of Hydrothermarchaeota in Hydrothermal Sediment.</title>
        <authorList>
            <person name="Zhou Z."/>
            <person name="Liu Y."/>
            <person name="Xu W."/>
            <person name="Pan J."/>
            <person name="Luo Z.H."/>
            <person name="Li M."/>
        </authorList>
    </citation>
    <scope>NUCLEOTIDE SEQUENCE [LARGE SCALE GENOMIC DNA]</scope>
    <source>
        <strain evidence="1">HyVt-533</strain>
    </source>
</reference>
<evidence type="ECO:0000313" key="1">
    <source>
        <dbReference type="EMBL" id="HHI96724.1"/>
    </source>
</evidence>
<dbReference type="SUPFAM" id="SSF117396">
    <property type="entry name" value="TM1631-like"/>
    <property type="match status" value="1"/>
</dbReference>
<organism evidence="1">
    <name type="scientific">Thermodesulfatator atlanticus</name>
    <dbReference type="NCBI Taxonomy" id="501497"/>
    <lineage>
        <taxon>Bacteria</taxon>
        <taxon>Pseudomonadati</taxon>
        <taxon>Thermodesulfobacteriota</taxon>
        <taxon>Thermodesulfobacteria</taxon>
        <taxon>Thermodesulfobacteriales</taxon>
        <taxon>Thermodesulfatatoraceae</taxon>
        <taxon>Thermodesulfatator</taxon>
    </lineage>
</organism>
<dbReference type="EMBL" id="DROK01000075">
    <property type="protein sequence ID" value="HHI96724.1"/>
    <property type="molecule type" value="Genomic_DNA"/>
</dbReference>
<dbReference type="PANTHER" id="PTHR30348:SF4">
    <property type="entry name" value="DUF72 DOMAIN-CONTAINING PROTEIN"/>
    <property type="match status" value="1"/>
</dbReference>
<dbReference type="AlphaFoldDB" id="A0A7V5NZ91"/>
<comment type="caution">
    <text evidence="1">The sequence shown here is derived from an EMBL/GenBank/DDBJ whole genome shotgun (WGS) entry which is preliminary data.</text>
</comment>
<protein>
    <submittedName>
        <fullName evidence="1">DUF72 domain-containing protein</fullName>
    </submittedName>
</protein>
<proteinExistence type="predicted"/>
<dbReference type="PANTHER" id="PTHR30348">
    <property type="entry name" value="UNCHARACTERIZED PROTEIN YECE"/>
    <property type="match status" value="1"/>
</dbReference>
<dbReference type="Proteomes" id="UP000886101">
    <property type="component" value="Unassembled WGS sequence"/>
</dbReference>
<dbReference type="Gene3D" id="3.20.20.410">
    <property type="entry name" value="Protein of unknown function UPF0759"/>
    <property type="match status" value="1"/>
</dbReference>
<dbReference type="InterPro" id="IPR002763">
    <property type="entry name" value="DUF72"/>
</dbReference>